<dbReference type="Pfam" id="PF00612">
    <property type="entry name" value="IQ"/>
    <property type="match status" value="1"/>
</dbReference>
<reference evidence="1" key="1">
    <citation type="submission" date="2021-01" db="UniProtKB">
        <authorList>
            <consortium name="EnsemblMetazoa"/>
        </authorList>
    </citation>
    <scope>IDENTIFICATION</scope>
</reference>
<accession>A0A7M5X4Q8</accession>
<dbReference type="PANTHER" id="PTHR34927">
    <property type="entry name" value="IQ DOMAIN-CONTAINING PROTEIN K"/>
    <property type="match status" value="1"/>
</dbReference>
<proteinExistence type="predicted"/>
<dbReference type="OrthoDB" id="8830751at2759"/>
<dbReference type="Proteomes" id="UP000594262">
    <property type="component" value="Unplaced"/>
</dbReference>
<dbReference type="AlphaFoldDB" id="A0A7M5X4Q8"/>
<dbReference type="GeneID" id="136821488"/>
<dbReference type="CDD" id="cd22969">
    <property type="entry name" value="DD_IQCK"/>
    <property type="match status" value="1"/>
</dbReference>
<dbReference type="InterPro" id="IPR043408">
    <property type="entry name" value="IQCK"/>
</dbReference>
<dbReference type="PANTHER" id="PTHR34927:SF1">
    <property type="entry name" value="IQ DOMAIN-CONTAINING PROTEIN K"/>
    <property type="match status" value="1"/>
</dbReference>
<evidence type="ECO:0000313" key="1">
    <source>
        <dbReference type="EnsemblMetazoa" id="CLYHEMP017138.1"/>
    </source>
</evidence>
<name>A0A7M5X4Q8_9CNID</name>
<organism evidence="1 2">
    <name type="scientific">Clytia hemisphaerica</name>
    <dbReference type="NCBI Taxonomy" id="252671"/>
    <lineage>
        <taxon>Eukaryota</taxon>
        <taxon>Metazoa</taxon>
        <taxon>Cnidaria</taxon>
        <taxon>Hydrozoa</taxon>
        <taxon>Hydroidolina</taxon>
        <taxon>Leptothecata</taxon>
        <taxon>Obeliida</taxon>
        <taxon>Clytiidae</taxon>
        <taxon>Clytia</taxon>
    </lineage>
</organism>
<protein>
    <submittedName>
        <fullName evidence="1">Uncharacterized protein</fullName>
    </submittedName>
</protein>
<dbReference type="Gene3D" id="1.20.5.190">
    <property type="match status" value="1"/>
</dbReference>
<dbReference type="RefSeq" id="XP_066933821.1">
    <property type="nucleotide sequence ID" value="XM_067077720.1"/>
</dbReference>
<keyword evidence="2" id="KW-1185">Reference proteome</keyword>
<dbReference type="InterPro" id="IPR000048">
    <property type="entry name" value="IQ_motif_EF-hand-BS"/>
</dbReference>
<dbReference type="PROSITE" id="PS50096">
    <property type="entry name" value="IQ"/>
    <property type="match status" value="1"/>
</dbReference>
<sequence length="190" mass="22493">MAEDELMQLLQVDLNAIELDAKNLDPKKCSARQYVETFIFPTLLPGLNDLFQAAKDNLVFEKRRTKFNACDFLTEYLYNNNPTPKDREKQGLWDIPFVKEINGRNPRPPIPLSLIWTEAEAALVIQSHWKGYLVRKEPEVQELRQYQKEMKESSYHIMFKVEEFWKQHKIEDLDEAEEVIEDTLIKTDFL</sequence>
<dbReference type="CDD" id="cd23767">
    <property type="entry name" value="IQCD"/>
    <property type="match status" value="1"/>
</dbReference>
<dbReference type="EnsemblMetazoa" id="CLYHEMT017138.1">
    <property type="protein sequence ID" value="CLYHEMP017138.1"/>
    <property type="gene ID" value="CLYHEMG017138"/>
</dbReference>
<dbReference type="Gene3D" id="1.20.890.10">
    <property type="entry name" value="cAMP-dependent protein kinase regulatory subunit, dimerization-anchoring domain"/>
    <property type="match status" value="1"/>
</dbReference>
<evidence type="ECO:0000313" key="2">
    <source>
        <dbReference type="Proteomes" id="UP000594262"/>
    </source>
</evidence>